<dbReference type="Gene3D" id="3.40.50.300">
    <property type="entry name" value="P-loop containing nucleotide triphosphate hydrolases"/>
    <property type="match status" value="1"/>
</dbReference>
<proteinExistence type="inferred from homology"/>
<dbReference type="RefSeq" id="WP_316558602.1">
    <property type="nucleotide sequence ID" value="NZ_CP131059.1"/>
</dbReference>
<dbReference type="InterPro" id="IPR018094">
    <property type="entry name" value="Thymidylate_kinase"/>
</dbReference>
<gene>
    <name evidence="11 13" type="primary">tmk</name>
    <name evidence="13" type="ORF">MmiHf6_08810</name>
</gene>
<evidence type="ECO:0000256" key="8">
    <source>
        <dbReference type="ARBA" id="ARBA00022840"/>
    </source>
</evidence>
<comment type="similarity">
    <text evidence="1 11">Belongs to the thymidylate kinase family.</text>
</comment>
<dbReference type="InterPro" id="IPR027417">
    <property type="entry name" value="P-loop_NTPase"/>
</dbReference>
<sequence>MTGKLITFEGIDGSGKSTMLARLQKRNESEPLWDNGTVFTREPTKETLTGDAVYAAIENNVDPLAELFLFLADHAAHLAETIRLALNAGKLVISDRYSDSRSAYQGATLNKTVPDAFNFVRRLHEPWTIKPDLTFYFEIRPEVSCERCKDRGAQTKFERVDFLKEVTTNFKKLAEDEPERFVIIDAEKPQEENEKIILEKIRNLI</sequence>
<keyword evidence="14" id="KW-1185">Reference proteome</keyword>
<evidence type="ECO:0000313" key="14">
    <source>
        <dbReference type="Proteomes" id="UP001302978"/>
    </source>
</evidence>
<accession>A0AA96ZU93</accession>
<dbReference type="GO" id="GO:0006235">
    <property type="term" value="P:dTTP biosynthetic process"/>
    <property type="evidence" value="ECO:0007669"/>
    <property type="project" value="UniProtKB-UniRule"/>
</dbReference>
<feature type="domain" description="Thymidylate kinase-like" evidence="12">
    <location>
        <begin position="8"/>
        <end position="195"/>
    </location>
</feature>
<dbReference type="KEGG" id="mehf:MmiHf6_08810"/>
<protein>
    <recommendedName>
        <fullName evidence="3 11">Probable thymidylate kinase</fullName>
        <ecNumber evidence="2 11">2.7.4.9</ecNumber>
    </recommendedName>
    <alternativeName>
        <fullName evidence="9 11">dTMP kinase</fullName>
    </alternativeName>
</protein>
<keyword evidence="5 11" id="KW-0545">Nucleotide biosynthesis</keyword>
<reference evidence="13 14" key="1">
    <citation type="submission" date="2023-07" db="EMBL/GenBank/DDBJ databases">
        <title>Closed genoem sequence of Methanomicrococcus sp. Hf6.</title>
        <authorList>
            <person name="Poehlein A."/>
            <person name="Protasov E."/>
            <person name="Platt K."/>
            <person name="Reeh H."/>
            <person name="Daniel R."/>
            <person name="Brune A."/>
        </authorList>
    </citation>
    <scope>NUCLEOTIDE SEQUENCE [LARGE SCALE GENOMIC DNA]</scope>
    <source>
        <strain evidence="13 14">Hf6</strain>
    </source>
</reference>
<keyword evidence="6 11" id="KW-0547">Nucleotide-binding</keyword>
<evidence type="ECO:0000256" key="4">
    <source>
        <dbReference type="ARBA" id="ARBA00022679"/>
    </source>
</evidence>
<dbReference type="Proteomes" id="UP001302978">
    <property type="component" value="Chromosome"/>
</dbReference>
<keyword evidence="7 11" id="KW-0418">Kinase</keyword>
<evidence type="ECO:0000313" key="13">
    <source>
        <dbReference type="EMBL" id="WNY23572.1"/>
    </source>
</evidence>
<evidence type="ECO:0000256" key="2">
    <source>
        <dbReference type="ARBA" id="ARBA00012980"/>
    </source>
</evidence>
<evidence type="ECO:0000256" key="7">
    <source>
        <dbReference type="ARBA" id="ARBA00022777"/>
    </source>
</evidence>
<dbReference type="NCBIfam" id="TIGR00041">
    <property type="entry name" value="DTMP_kinase"/>
    <property type="match status" value="1"/>
</dbReference>
<evidence type="ECO:0000256" key="3">
    <source>
        <dbReference type="ARBA" id="ARBA00013355"/>
    </source>
</evidence>
<dbReference type="EC" id="2.7.4.9" evidence="2 11"/>
<dbReference type="GO" id="GO:0005524">
    <property type="term" value="F:ATP binding"/>
    <property type="evidence" value="ECO:0007669"/>
    <property type="project" value="UniProtKB-UniRule"/>
</dbReference>
<evidence type="ECO:0000259" key="12">
    <source>
        <dbReference type="Pfam" id="PF02223"/>
    </source>
</evidence>
<keyword evidence="8 11" id="KW-0067">ATP-binding</keyword>
<dbReference type="PANTHER" id="PTHR10344:SF4">
    <property type="entry name" value="UMP-CMP KINASE 2, MITOCHONDRIAL"/>
    <property type="match status" value="1"/>
</dbReference>
<dbReference type="GO" id="GO:0006227">
    <property type="term" value="P:dUDP biosynthetic process"/>
    <property type="evidence" value="ECO:0007669"/>
    <property type="project" value="TreeGrafter"/>
</dbReference>
<dbReference type="GO" id="GO:0005737">
    <property type="term" value="C:cytoplasm"/>
    <property type="evidence" value="ECO:0007669"/>
    <property type="project" value="TreeGrafter"/>
</dbReference>
<dbReference type="SUPFAM" id="SSF52540">
    <property type="entry name" value="P-loop containing nucleoside triphosphate hydrolases"/>
    <property type="match status" value="1"/>
</dbReference>
<evidence type="ECO:0000256" key="10">
    <source>
        <dbReference type="ARBA" id="ARBA00048743"/>
    </source>
</evidence>
<name>A0AA96ZU93_9EURY</name>
<dbReference type="PANTHER" id="PTHR10344">
    <property type="entry name" value="THYMIDYLATE KINASE"/>
    <property type="match status" value="1"/>
</dbReference>
<keyword evidence="4 11" id="KW-0808">Transferase</keyword>
<dbReference type="HAMAP" id="MF_00165">
    <property type="entry name" value="Thymidylate_kinase"/>
    <property type="match status" value="1"/>
</dbReference>
<dbReference type="InterPro" id="IPR039430">
    <property type="entry name" value="Thymidylate_kin-like_dom"/>
</dbReference>
<evidence type="ECO:0000256" key="5">
    <source>
        <dbReference type="ARBA" id="ARBA00022727"/>
    </source>
</evidence>
<comment type="catalytic activity">
    <reaction evidence="10 11">
        <text>dTMP + ATP = dTDP + ADP</text>
        <dbReference type="Rhea" id="RHEA:13517"/>
        <dbReference type="ChEBI" id="CHEBI:30616"/>
        <dbReference type="ChEBI" id="CHEBI:58369"/>
        <dbReference type="ChEBI" id="CHEBI:63528"/>
        <dbReference type="ChEBI" id="CHEBI:456216"/>
        <dbReference type="EC" id="2.7.4.9"/>
    </reaction>
</comment>
<dbReference type="GO" id="GO:0004798">
    <property type="term" value="F:dTMP kinase activity"/>
    <property type="evidence" value="ECO:0007669"/>
    <property type="project" value="UniProtKB-UniRule"/>
</dbReference>
<feature type="binding site" evidence="11">
    <location>
        <begin position="10"/>
        <end position="17"/>
    </location>
    <ligand>
        <name>ATP</name>
        <dbReference type="ChEBI" id="CHEBI:30616"/>
    </ligand>
</feature>
<evidence type="ECO:0000256" key="11">
    <source>
        <dbReference type="HAMAP-Rule" id="MF_00165"/>
    </source>
</evidence>
<dbReference type="EMBL" id="CP131059">
    <property type="protein sequence ID" value="WNY23572.1"/>
    <property type="molecule type" value="Genomic_DNA"/>
</dbReference>
<organism evidence="13 14">
    <name type="scientific">Methanimicrococcus hongohii</name>
    <dbReference type="NCBI Taxonomy" id="3028295"/>
    <lineage>
        <taxon>Archaea</taxon>
        <taxon>Methanobacteriati</taxon>
        <taxon>Methanobacteriota</taxon>
        <taxon>Stenosarchaea group</taxon>
        <taxon>Methanomicrobia</taxon>
        <taxon>Methanosarcinales</taxon>
        <taxon>Methanosarcinaceae</taxon>
        <taxon>Methanimicrococcus</taxon>
    </lineage>
</organism>
<dbReference type="GO" id="GO:0006233">
    <property type="term" value="P:dTDP biosynthetic process"/>
    <property type="evidence" value="ECO:0007669"/>
    <property type="project" value="InterPro"/>
</dbReference>
<dbReference type="CDD" id="cd01672">
    <property type="entry name" value="TMPK"/>
    <property type="match status" value="1"/>
</dbReference>
<dbReference type="Pfam" id="PF02223">
    <property type="entry name" value="Thymidylate_kin"/>
    <property type="match status" value="1"/>
</dbReference>
<evidence type="ECO:0000256" key="9">
    <source>
        <dbReference type="ARBA" id="ARBA00029962"/>
    </source>
</evidence>
<evidence type="ECO:0000256" key="6">
    <source>
        <dbReference type="ARBA" id="ARBA00022741"/>
    </source>
</evidence>
<dbReference type="GeneID" id="85195411"/>
<evidence type="ECO:0000256" key="1">
    <source>
        <dbReference type="ARBA" id="ARBA00009776"/>
    </source>
</evidence>
<dbReference type="AlphaFoldDB" id="A0AA96ZU93"/>